<keyword evidence="4 6" id="KW-0472">Membrane</keyword>
<dbReference type="EMBL" id="HBFR01034526">
    <property type="protein sequence ID" value="CAD8897998.1"/>
    <property type="molecule type" value="Transcribed_RNA"/>
</dbReference>
<feature type="transmembrane region" description="Helical" evidence="6">
    <location>
        <begin position="68"/>
        <end position="92"/>
    </location>
</feature>
<feature type="transmembrane region" description="Helical" evidence="6">
    <location>
        <begin position="33"/>
        <end position="56"/>
    </location>
</feature>
<feature type="transmembrane region" description="Helical" evidence="6">
    <location>
        <begin position="359"/>
        <end position="383"/>
    </location>
</feature>
<dbReference type="GO" id="GO:0016020">
    <property type="term" value="C:membrane"/>
    <property type="evidence" value="ECO:0007669"/>
    <property type="project" value="UniProtKB-SubCell"/>
</dbReference>
<dbReference type="InterPro" id="IPR003689">
    <property type="entry name" value="ZIP"/>
</dbReference>
<feature type="transmembrane region" description="Helical" evidence="6">
    <location>
        <begin position="296"/>
        <end position="319"/>
    </location>
</feature>
<accession>A0A7S1BU19</accession>
<feature type="compositionally biased region" description="Basic and acidic residues" evidence="5">
    <location>
        <begin position="155"/>
        <end position="170"/>
    </location>
</feature>
<dbReference type="GO" id="GO:0005385">
    <property type="term" value="F:zinc ion transmembrane transporter activity"/>
    <property type="evidence" value="ECO:0007669"/>
    <property type="project" value="TreeGrafter"/>
</dbReference>
<reference evidence="7" key="1">
    <citation type="submission" date="2021-01" db="EMBL/GenBank/DDBJ databases">
        <authorList>
            <person name="Corre E."/>
            <person name="Pelletier E."/>
            <person name="Niang G."/>
            <person name="Scheremetjew M."/>
            <person name="Finn R."/>
            <person name="Kale V."/>
            <person name="Holt S."/>
            <person name="Cochrane G."/>
            <person name="Meng A."/>
            <person name="Brown T."/>
            <person name="Cohen L."/>
        </authorList>
    </citation>
    <scope>NUCLEOTIDE SEQUENCE</scope>
    <source>
        <strain evidence="7">308</strain>
    </source>
</reference>
<evidence type="ECO:0000256" key="3">
    <source>
        <dbReference type="ARBA" id="ARBA00022989"/>
    </source>
</evidence>
<dbReference type="PANTHER" id="PTHR11040:SF205">
    <property type="entry name" value="ZINC TRANSPORTER ZUPT"/>
    <property type="match status" value="1"/>
</dbReference>
<dbReference type="AlphaFoldDB" id="A0A7S1BU19"/>
<organism evidence="7">
    <name type="scientific">Corethron hystrix</name>
    <dbReference type="NCBI Taxonomy" id="216773"/>
    <lineage>
        <taxon>Eukaryota</taxon>
        <taxon>Sar</taxon>
        <taxon>Stramenopiles</taxon>
        <taxon>Ochrophyta</taxon>
        <taxon>Bacillariophyta</taxon>
        <taxon>Coscinodiscophyceae</taxon>
        <taxon>Corethrophycidae</taxon>
        <taxon>Corethrales</taxon>
        <taxon>Corethraceae</taxon>
        <taxon>Corethron</taxon>
    </lineage>
</organism>
<evidence type="ECO:0000256" key="5">
    <source>
        <dbReference type="SAM" id="MobiDB-lite"/>
    </source>
</evidence>
<feature type="transmembrane region" description="Helical" evidence="6">
    <location>
        <begin position="231"/>
        <end position="247"/>
    </location>
</feature>
<feature type="transmembrane region" description="Helical" evidence="6">
    <location>
        <begin position="267"/>
        <end position="289"/>
    </location>
</feature>
<name>A0A7S1BU19_9STRA</name>
<evidence type="ECO:0000256" key="1">
    <source>
        <dbReference type="ARBA" id="ARBA00004141"/>
    </source>
</evidence>
<evidence type="ECO:0000313" key="7">
    <source>
        <dbReference type="EMBL" id="CAD8897998.1"/>
    </source>
</evidence>
<feature type="transmembrane region" description="Helical" evidence="6">
    <location>
        <begin position="325"/>
        <end position="347"/>
    </location>
</feature>
<sequence>MAFGIYSNILHHVRRLNEHYEGEQGQMMDDRNYGAAFGMVILSGCATLVGGSIVFFPKLIQLTSSKMLAGSLGIAAGCMLYVSVAHIALHSLEGFEECGISHELSNLYATISFFSGILLMKILHKIVHKIDRRDRLPIDKWLANESAGDSNTSQDKPHQESNDACKQKTDESCVANDVETNSSNSPSPLQTVAENVDASGASACCNTNAKVEKLPSNRDNFQLDDEGARKLHLVGVTTAVVVALHNFPEGFATFVTALESQSMGLALAFGIAIHNIPEGICIALPIYFASKSKWKAFMWACFAGFAEPLAAFFGYLFFLNFRSDLTVAIAMGLIAGLMVAISLAELIPTAHKYDVSDQVTSNFIFVGFMIIAISQIIMIFTGYDDHH</sequence>
<keyword evidence="3 6" id="KW-1133">Transmembrane helix</keyword>
<comment type="subcellular location">
    <subcellularLocation>
        <location evidence="1">Membrane</location>
        <topology evidence="1">Multi-pass membrane protein</topology>
    </subcellularLocation>
</comment>
<proteinExistence type="predicted"/>
<dbReference type="PANTHER" id="PTHR11040">
    <property type="entry name" value="ZINC/IRON TRANSPORTER"/>
    <property type="match status" value="1"/>
</dbReference>
<gene>
    <name evidence="7" type="ORF">CHYS00102_LOCUS25212</name>
</gene>
<evidence type="ECO:0000256" key="6">
    <source>
        <dbReference type="SAM" id="Phobius"/>
    </source>
</evidence>
<dbReference type="Pfam" id="PF02535">
    <property type="entry name" value="Zip"/>
    <property type="match status" value="1"/>
</dbReference>
<keyword evidence="2 6" id="KW-0812">Transmembrane</keyword>
<protein>
    <submittedName>
        <fullName evidence="7">Uncharacterized protein</fullName>
    </submittedName>
</protein>
<feature type="region of interest" description="Disordered" evidence="5">
    <location>
        <begin position="146"/>
        <end position="170"/>
    </location>
</feature>
<evidence type="ECO:0000256" key="2">
    <source>
        <dbReference type="ARBA" id="ARBA00022692"/>
    </source>
</evidence>
<evidence type="ECO:0000256" key="4">
    <source>
        <dbReference type="ARBA" id="ARBA00023136"/>
    </source>
</evidence>
<feature type="transmembrane region" description="Helical" evidence="6">
    <location>
        <begin position="104"/>
        <end position="123"/>
    </location>
</feature>